<dbReference type="GO" id="GO:0005829">
    <property type="term" value="C:cytosol"/>
    <property type="evidence" value="ECO:0007669"/>
    <property type="project" value="TreeGrafter"/>
</dbReference>
<accession>A0A512AVU9</accession>
<dbReference type="InterPro" id="IPR013118">
    <property type="entry name" value="Mannitol_DH_C"/>
</dbReference>
<keyword evidence="6" id="KW-1185">Reference proteome</keyword>
<gene>
    <name evidence="5" type="primary">uxaB</name>
    <name evidence="5" type="ORF">AAE02nite_15060</name>
</gene>
<dbReference type="Gene3D" id="3.40.50.720">
    <property type="entry name" value="NAD(P)-binding Rossmann-like Domain"/>
    <property type="match status" value="1"/>
</dbReference>
<dbReference type="InterPro" id="IPR013328">
    <property type="entry name" value="6PGD_dom2"/>
</dbReference>
<dbReference type="GO" id="GO:0008926">
    <property type="term" value="F:mannitol-1-phosphate 5-dehydrogenase activity"/>
    <property type="evidence" value="ECO:0007669"/>
    <property type="project" value="TreeGrafter"/>
</dbReference>
<proteinExistence type="predicted"/>
<reference evidence="5 6" key="1">
    <citation type="submission" date="2019-07" db="EMBL/GenBank/DDBJ databases">
        <title>Whole genome shotgun sequence of Adhaeribacter aerolatus NBRC 106133.</title>
        <authorList>
            <person name="Hosoyama A."/>
            <person name="Uohara A."/>
            <person name="Ohji S."/>
            <person name="Ichikawa N."/>
        </authorList>
    </citation>
    <scope>NUCLEOTIDE SEQUENCE [LARGE SCALE GENOMIC DNA]</scope>
    <source>
        <strain evidence="5 6">NBRC 106133</strain>
    </source>
</reference>
<protein>
    <submittedName>
        <fullName evidence="5">Altronate oxidoreductase</fullName>
    </submittedName>
</protein>
<dbReference type="Gene3D" id="1.10.1040.10">
    <property type="entry name" value="N-(1-d-carboxylethyl)-l-norvaline Dehydrogenase, domain 2"/>
    <property type="match status" value="1"/>
</dbReference>
<dbReference type="InterPro" id="IPR008927">
    <property type="entry name" value="6-PGluconate_DH-like_C_sf"/>
</dbReference>
<evidence type="ECO:0000256" key="2">
    <source>
        <dbReference type="ARBA" id="ARBA00023027"/>
    </source>
</evidence>
<dbReference type="AlphaFoldDB" id="A0A512AVU9"/>
<dbReference type="GO" id="GO:0019592">
    <property type="term" value="P:mannitol catabolic process"/>
    <property type="evidence" value="ECO:0007669"/>
    <property type="project" value="TreeGrafter"/>
</dbReference>
<dbReference type="InterPro" id="IPR036291">
    <property type="entry name" value="NAD(P)-bd_dom_sf"/>
</dbReference>
<evidence type="ECO:0000259" key="3">
    <source>
        <dbReference type="Pfam" id="PF01232"/>
    </source>
</evidence>
<dbReference type="OrthoDB" id="9768714at2"/>
<comment type="caution">
    <text evidence="5">The sequence shown here is derived from an EMBL/GenBank/DDBJ whole genome shotgun (WGS) entry which is preliminary data.</text>
</comment>
<dbReference type="Proteomes" id="UP000321532">
    <property type="component" value="Unassembled WGS sequence"/>
</dbReference>
<dbReference type="SUPFAM" id="SSF51735">
    <property type="entry name" value="NAD(P)-binding Rossmann-fold domains"/>
    <property type="match status" value="1"/>
</dbReference>
<evidence type="ECO:0000313" key="6">
    <source>
        <dbReference type="Proteomes" id="UP000321532"/>
    </source>
</evidence>
<evidence type="ECO:0000259" key="4">
    <source>
        <dbReference type="Pfam" id="PF08125"/>
    </source>
</evidence>
<name>A0A512AVU9_9BACT</name>
<evidence type="ECO:0000256" key="1">
    <source>
        <dbReference type="ARBA" id="ARBA00023002"/>
    </source>
</evidence>
<keyword evidence="1" id="KW-0560">Oxidoreductase</keyword>
<feature type="domain" description="Mannitol dehydrogenase N-terminal" evidence="3">
    <location>
        <begin position="30"/>
        <end position="268"/>
    </location>
</feature>
<dbReference type="SUPFAM" id="SSF48179">
    <property type="entry name" value="6-phosphogluconate dehydrogenase C-terminal domain-like"/>
    <property type="match status" value="1"/>
</dbReference>
<dbReference type="EMBL" id="BJYS01000008">
    <property type="protein sequence ID" value="GEO03842.1"/>
    <property type="molecule type" value="Genomic_DNA"/>
</dbReference>
<keyword evidence="2" id="KW-0520">NAD</keyword>
<feature type="domain" description="Mannitol dehydrogenase C-terminal" evidence="4">
    <location>
        <begin position="286"/>
        <end position="487"/>
    </location>
</feature>
<evidence type="ECO:0000313" key="5">
    <source>
        <dbReference type="EMBL" id="GEO03842.1"/>
    </source>
</evidence>
<dbReference type="RefSeq" id="WP_146896623.1">
    <property type="nucleotide sequence ID" value="NZ_BJYS01000008.1"/>
</dbReference>
<sequence>MILNRENLEKIETSVALQKPEPEMLRLPEKVLQFGTGVLLRGLPDYFIDKANREGIFNGRVVVVKSTDKGGTVEFDDQDGLYTICVRGIEDGQKVEENIISGAISRVLTASSDWSEILQLAANPEIEIILSNTTEVGIQLVDDNIMLAPPVSFPGKLLAVLLARYRAFNGDKNKGLVIVPTELIPDNGLKLKNIVKELATRHHLDADFLQWLEESNTFCNTLVDRIVPGKPDAQTLARLEQELGYHDELLTMSEVYRLWAIEGDERVKQVLSFAEADKGVIITPDINIHRELKLRLLNGTHTLSCGVAVLAGIKTVKEAMDNTQMANFISALMQEDIAPAIPYPVAPEASANFARKVLDRFRNPHIEHQWLSITMNYTAKLKMRLIPVLLRYYETASQAPENIAFGFAAYLLFMRATENRSGKYFGTLNNEPYLINDESAEYFYGVWQRLEGEELVDEVLRNQELWGTDLTALPGFAAAVKKQMESIKNAGISEGLKKLEGKQVSA</sequence>
<dbReference type="PANTHER" id="PTHR30524">
    <property type="entry name" value="MANNITOL-1-PHOSPHATE 5-DEHYDROGENASE"/>
    <property type="match status" value="1"/>
</dbReference>
<organism evidence="5 6">
    <name type="scientific">Adhaeribacter aerolatus</name>
    <dbReference type="NCBI Taxonomy" id="670289"/>
    <lineage>
        <taxon>Bacteria</taxon>
        <taxon>Pseudomonadati</taxon>
        <taxon>Bacteroidota</taxon>
        <taxon>Cytophagia</taxon>
        <taxon>Cytophagales</taxon>
        <taxon>Hymenobacteraceae</taxon>
        <taxon>Adhaeribacter</taxon>
    </lineage>
</organism>
<dbReference type="Pfam" id="PF08125">
    <property type="entry name" value="Mannitol_dh_C"/>
    <property type="match status" value="1"/>
</dbReference>
<dbReference type="PANTHER" id="PTHR30524:SF0">
    <property type="entry name" value="ALTRONATE OXIDOREDUCTASE-RELATED"/>
    <property type="match status" value="1"/>
</dbReference>
<dbReference type="InterPro" id="IPR013131">
    <property type="entry name" value="Mannitol_DH_N"/>
</dbReference>
<dbReference type="Pfam" id="PF01232">
    <property type="entry name" value="Mannitol_dh"/>
    <property type="match status" value="1"/>
</dbReference>
<dbReference type="NCBIfam" id="NF002969">
    <property type="entry name" value="PRK03643.1"/>
    <property type="match status" value="1"/>
</dbReference>